<evidence type="ECO:0000256" key="2">
    <source>
        <dbReference type="ARBA" id="ARBA00023002"/>
    </source>
</evidence>
<dbReference type="PANTHER" id="PTHR42804:SF1">
    <property type="entry name" value="ALDEHYDE DEHYDROGENASE-RELATED"/>
    <property type="match status" value="1"/>
</dbReference>
<evidence type="ECO:0000313" key="6">
    <source>
        <dbReference type="EMBL" id="ROO86566.1"/>
    </source>
</evidence>
<dbReference type="InterPro" id="IPR015590">
    <property type="entry name" value="Aldehyde_DH_dom"/>
</dbReference>
<organism evidence="6 7">
    <name type="scientific">Actinocorallia herbida</name>
    <dbReference type="NCBI Taxonomy" id="58109"/>
    <lineage>
        <taxon>Bacteria</taxon>
        <taxon>Bacillati</taxon>
        <taxon>Actinomycetota</taxon>
        <taxon>Actinomycetes</taxon>
        <taxon>Streptosporangiales</taxon>
        <taxon>Thermomonosporaceae</taxon>
        <taxon>Actinocorallia</taxon>
    </lineage>
</organism>
<protein>
    <submittedName>
        <fullName evidence="6">Aldehyde dehydrogenase (NAD+)</fullName>
    </submittedName>
</protein>
<dbReference type="InterPro" id="IPR029510">
    <property type="entry name" value="Ald_DH_CS_GLU"/>
</dbReference>
<dbReference type="GO" id="GO:0016620">
    <property type="term" value="F:oxidoreductase activity, acting on the aldehyde or oxo group of donors, NAD or NADP as acceptor"/>
    <property type="evidence" value="ECO:0007669"/>
    <property type="project" value="InterPro"/>
</dbReference>
<comment type="similarity">
    <text evidence="1 4">Belongs to the aldehyde dehydrogenase family.</text>
</comment>
<sequence length="488" mass="51692">MTKLGERMFIGGELVAAAGGRTFDNINPATEEVIGAVPEASAADVERAIASARRAFDTTSWSTDVELRRRCLVQLRDALRANVEELRGLVVAEIGVPVMLTGGIALEAAIGYFDHYIGLLDTYEFERVLPAKDIFGGPSERIIRREAAGVVAAITPWNYPFYLNICKVGAALAAGCTVVLKPAPDSPWSALALGAIAAEHTDLPAGVFNVVTTSDTRVASLLTSHPDVDAVTLTGSTVTGRRVMAAAADTVKRVTLELGGKSAAVLLDDAPLEAIIPGLAGGVCTHAGQGCTQLTRLLVPRSRLDDAVGLAAAVMPNIPWGDPTDPKNLMGPVINAAQRDSIHRFYESAAKDGRVVVGGKPTERFDRGYFVEPTLITDIDPKASVAQEEIFGPALVVLPYDDDEDALRVADGTIFGLSAAVFSADTDRAMAMARRFRTGTVSVNGAQWFDVESPFGGYKQSGIGREWGTEGLEDFLEVKTISRPPVAG</sequence>
<dbReference type="PANTHER" id="PTHR42804">
    <property type="entry name" value="ALDEHYDE DEHYDROGENASE"/>
    <property type="match status" value="1"/>
</dbReference>
<evidence type="ECO:0000256" key="4">
    <source>
        <dbReference type="RuleBase" id="RU003345"/>
    </source>
</evidence>
<name>A0A3N1CZB0_9ACTN</name>
<feature type="domain" description="Aldehyde dehydrogenase" evidence="5">
    <location>
        <begin position="18"/>
        <end position="481"/>
    </location>
</feature>
<evidence type="ECO:0000259" key="5">
    <source>
        <dbReference type="Pfam" id="PF00171"/>
    </source>
</evidence>
<dbReference type="Gene3D" id="3.40.605.10">
    <property type="entry name" value="Aldehyde Dehydrogenase, Chain A, domain 1"/>
    <property type="match status" value="1"/>
</dbReference>
<dbReference type="InterPro" id="IPR016163">
    <property type="entry name" value="Ald_DH_C"/>
</dbReference>
<dbReference type="SUPFAM" id="SSF53720">
    <property type="entry name" value="ALDH-like"/>
    <property type="match status" value="1"/>
</dbReference>
<dbReference type="RefSeq" id="WP_246052880.1">
    <property type="nucleotide sequence ID" value="NZ_RJKE01000001.1"/>
</dbReference>
<dbReference type="InterPro" id="IPR016161">
    <property type="entry name" value="Ald_DH/histidinol_DH"/>
</dbReference>
<dbReference type="Gene3D" id="3.40.309.10">
    <property type="entry name" value="Aldehyde Dehydrogenase, Chain A, domain 2"/>
    <property type="match status" value="1"/>
</dbReference>
<gene>
    <name evidence="6" type="ORF">EDD29_4139</name>
</gene>
<accession>A0A3N1CZB0</accession>
<evidence type="ECO:0000256" key="1">
    <source>
        <dbReference type="ARBA" id="ARBA00009986"/>
    </source>
</evidence>
<dbReference type="InterPro" id="IPR016162">
    <property type="entry name" value="Ald_DH_N"/>
</dbReference>
<keyword evidence="2 4" id="KW-0560">Oxidoreductase</keyword>
<dbReference type="EMBL" id="RJKE01000001">
    <property type="protein sequence ID" value="ROO86566.1"/>
    <property type="molecule type" value="Genomic_DNA"/>
</dbReference>
<evidence type="ECO:0000256" key="3">
    <source>
        <dbReference type="PROSITE-ProRule" id="PRU10007"/>
    </source>
</evidence>
<dbReference type="Proteomes" id="UP000272400">
    <property type="component" value="Unassembled WGS sequence"/>
</dbReference>
<keyword evidence="7" id="KW-1185">Reference proteome</keyword>
<reference evidence="6 7" key="1">
    <citation type="submission" date="2018-11" db="EMBL/GenBank/DDBJ databases">
        <title>Sequencing the genomes of 1000 actinobacteria strains.</title>
        <authorList>
            <person name="Klenk H.-P."/>
        </authorList>
    </citation>
    <scope>NUCLEOTIDE SEQUENCE [LARGE SCALE GENOMIC DNA]</scope>
    <source>
        <strain evidence="6 7">DSM 44254</strain>
    </source>
</reference>
<comment type="caution">
    <text evidence="6">The sequence shown here is derived from an EMBL/GenBank/DDBJ whole genome shotgun (WGS) entry which is preliminary data.</text>
</comment>
<dbReference type="FunFam" id="3.40.605.10:FF:000007">
    <property type="entry name" value="NAD/NADP-dependent betaine aldehyde dehydrogenase"/>
    <property type="match status" value="1"/>
</dbReference>
<proteinExistence type="inferred from homology"/>
<dbReference type="FunFam" id="3.40.605.10:FF:000026">
    <property type="entry name" value="Aldehyde dehydrogenase, putative"/>
    <property type="match status" value="1"/>
</dbReference>
<feature type="active site" evidence="3">
    <location>
        <position position="257"/>
    </location>
</feature>
<dbReference type="PROSITE" id="PS00687">
    <property type="entry name" value="ALDEHYDE_DEHYDR_GLU"/>
    <property type="match status" value="1"/>
</dbReference>
<dbReference type="Pfam" id="PF00171">
    <property type="entry name" value="Aldedh"/>
    <property type="match status" value="1"/>
</dbReference>
<dbReference type="AlphaFoldDB" id="A0A3N1CZB0"/>
<evidence type="ECO:0000313" key="7">
    <source>
        <dbReference type="Proteomes" id="UP000272400"/>
    </source>
</evidence>
<dbReference type="CDD" id="cd07089">
    <property type="entry name" value="ALDH_CddD-AldA-like"/>
    <property type="match status" value="1"/>
</dbReference>